<evidence type="ECO:0000259" key="2">
    <source>
        <dbReference type="Pfam" id="PF26033"/>
    </source>
</evidence>
<feature type="domain" description="DUF8009" evidence="2">
    <location>
        <begin position="2"/>
        <end position="143"/>
    </location>
</feature>
<accession>A0ABD5Y1C7</accession>
<evidence type="ECO:0000256" key="1">
    <source>
        <dbReference type="SAM" id="MobiDB-lite"/>
    </source>
</evidence>
<reference evidence="3 4" key="1">
    <citation type="journal article" date="2019" name="Int. J. Syst. Evol. Microbiol.">
        <title>The Global Catalogue of Microorganisms (GCM) 10K type strain sequencing project: providing services to taxonomists for standard genome sequencing and annotation.</title>
        <authorList>
            <consortium name="The Broad Institute Genomics Platform"/>
            <consortium name="The Broad Institute Genome Sequencing Center for Infectious Disease"/>
            <person name="Wu L."/>
            <person name="Ma J."/>
        </authorList>
    </citation>
    <scope>NUCLEOTIDE SEQUENCE [LARGE SCALE GENOMIC DNA]</scope>
    <source>
        <strain evidence="3 4">XZYJT29</strain>
    </source>
</reference>
<dbReference type="InterPro" id="IPR058322">
    <property type="entry name" value="DUF8009"/>
</dbReference>
<dbReference type="GeneID" id="78819779"/>
<dbReference type="Proteomes" id="UP001596432">
    <property type="component" value="Unassembled WGS sequence"/>
</dbReference>
<comment type="caution">
    <text evidence="3">The sequence shown here is derived from an EMBL/GenBank/DDBJ whole genome shotgun (WGS) entry which is preliminary data.</text>
</comment>
<dbReference type="Pfam" id="PF26033">
    <property type="entry name" value="DUF8009"/>
    <property type="match status" value="1"/>
</dbReference>
<dbReference type="EMBL" id="JBHTAS010000001">
    <property type="protein sequence ID" value="MFC7139520.1"/>
    <property type="molecule type" value="Genomic_DNA"/>
</dbReference>
<feature type="region of interest" description="Disordered" evidence="1">
    <location>
        <begin position="55"/>
        <end position="92"/>
    </location>
</feature>
<proteinExistence type="predicted"/>
<keyword evidence="4" id="KW-1185">Reference proteome</keyword>
<evidence type="ECO:0000313" key="3">
    <source>
        <dbReference type="EMBL" id="MFC7139520.1"/>
    </source>
</evidence>
<dbReference type="AlphaFoldDB" id="A0ABD5Y1C7"/>
<sequence>MDGESADPTRIRTLAVTAEDIVAALEARIQRDSAVVLRVTPPFSGRMRARLHAGPDEYDEEPAPLHVSPEALLAESAPSYPRPADTEDRLREDPDAEYTVERHHERHREAVTAWRERVRDHVRDTATIETADGPHEVSVSVLG</sequence>
<protein>
    <recommendedName>
        <fullName evidence="2">DUF8009 domain-containing protein</fullName>
    </recommendedName>
</protein>
<evidence type="ECO:0000313" key="4">
    <source>
        <dbReference type="Proteomes" id="UP001596432"/>
    </source>
</evidence>
<dbReference type="RefSeq" id="WP_274325106.1">
    <property type="nucleotide sequence ID" value="NZ_CP118158.1"/>
</dbReference>
<gene>
    <name evidence="3" type="ORF">ACFQMA_06670</name>
</gene>
<organism evidence="3 4">
    <name type="scientific">Halosimplex aquaticum</name>
    <dbReference type="NCBI Taxonomy" id="3026162"/>
    <lineage>
        <taxon>Archaea</taxon>
        <taxon>Methanobacteriati</taxon>
        <taxon>Methanobacteriota</taxon>
        <taxon>Stenosarchaea group</taxon>
        <taxon>Halobacteria</taxon>
        <taxon>Halobacteriales</taxon>
        <taxon>Haloarculaceae</taxon>
        <taxon>Halosimplex</taxon>
    </lineage>
</organism>
<name>A0ABD5Y1C7_9EURY</name>